<comment type="caution">
    <text evidence="9">The sequence shown here is derived from an EMBL/GenBank/DDBJ whole genome shotgun (WGS) entry which is preliminary data.</text>
</comment>
<keyword evidence="10" id="KW-1185">Reference proteome</keyword>
<dbReference type="InterPro" id="IPR015883">
    <property type="entry name" value="Glyco_hydro_20_cat"/>
</dbReference>
<gene>
    <name evidence="9" type="primary">g6336</name>
    <name evidence="9" type="ORF">VP750_LOCUS5430</name>
</gene>
<feature type="compositionally biased region" description="Polar residues" evidence="6">
    <location>
        <begin position="508"/>
        <end position="518"/>
    </location>
</feature>
<feature type="domain" description="Glycoside hydrolase family 20 catalytic" evidence="7">
    <location>
        <begin position="154"/>
        <end position="469"/>
    </location>
</feature>
<name>A0ABP1FV52_9CHLO</name>
<evidence type="ECO:0000256" key="4">
    <source>
        <dbReference type="ARBA" id="ARBA00023295"/>
    </source>
</evidence>
<evidence type="ECO:0000259" key="8">
    <source>
        <dbReference type="Pfam" id="PF02838"/>
    </source>
</evidence>
<accession>A0ABP1FV52</accession>
<evidence type="ECO:0000256" key="1">
    <source>
        <dbReference type="ARBA" id="ARBA00001231"/>
    </source>
</evidence>
<dbReference type="SUPFAM" id="SSF51445">
    <property type="entry name" value="(Trans)glycosidases"/>
    <property type="match status" value="2"/>
</dbReference>
<feature type="domain" description="Glycoside hydrolase family 20 catalytic" evidence="7">
    <location>
        <begin position="600"/>
        <end position="650"/>
    </location>
</feature>
<dbReference type="PIRSF" id="PIRSF001093">
    <property type="entry name" value="B-hxosamndse_ab_euk"/>
    <property type="match status" value="1"/>
</dbReference>
<comment type="catalytic activity">
    <reaction evidence="1 5">
        <text>Hydrolysis of terminal non-reducing N-acetyl-D-hexosamine residues in N-acetyl-beta-D-hexosaminides.</text>
        <dbReference type="EC" id="3.2.1.52"/>
    </reaction>
</comment>
<comment type="similarity">
    <text evidence="2 5">Belongs to the glycosyl hydrolase 20 family.</text>
</comment>
<dbReference type="CDD" id="cd06563">
    <property type="entry name" value="GH20_chitobiase-like"/>
    <property type="match status" value="1"/>
</dbReference>
<dbReference type="PRINTS" id="PR00738">
    <property type="entry name" value="GLHYDRLASE20"/>
</dbReference>
<keyword evidence="3 5" id="KW-0378">Hydrolase</keyword>
<dbReference type="PANTHER" id="PTHR22600:SF57">
    <property type="entry name" value="BETA-N-ACETYLHEXOSAMINIDASE"/>
    <property type="match status" value="1"/>
</dbReference>
<dbReference type="Pfam" id="PF02838">
    <property type="entry name" value="Glyco_hydro_20b"/>
    <property type="match status" value="1"/>
</dbReference>
<dbReference type="EMBL" id="CAXHTA020000009">
    <property type="protein sequence ID" value="CAL5223771.1"/>
    <property type="molecule type" value="Genomic_DNA"/>
</dbReference>
<evidence type="ECO:0000256" key="6">
    <source>
        <dbReference type="SAM" id="MobiDB-lite"/>
    </source>
</evidence>
<dbReference type="InterPro" id="IPR029018">
    <property type="entry name" value="Hex-like_dom2"/>
</dbReference>
<evidence type="ECO:0000259" key="7">
    <source>
        <dbReference type="Pfam" id="PF00728"/>
    </source>
</evidence>
<dbReference type="Proteomes" id="UP001497392">
    <property type="component" value="Unassembled WGS sequence"/>
</dbReference>
<reference evidence="9 10" key="1">
    <citation type="submission" date="2024-06" db="EMBL/GenBank/DDBJ databases">
        <authorList>
            <person name="Kraege A."/>
            <person name="Thomma B."/>
        </authorList>
    </citation>
    <scope>NUCLEOTIDE SEQUENCE [LARGE SCALE GENOMIC DNA]</scope>
</reference>
<dbReference type="InterPro" id="IPR015882">
    <property type="entry name" value="HEX_bac_N"/>
</dbReference>
<organism evidence="9 10">
    <name type="scientific">Coccomyxa viridis</name>
    <dbReference type="NCBI Taxonomy" id="1274662"/>
    <lineage>
        <taxon>Eukaryota</taxon>
        <taxon>Viridiplantae</taxon>
        <taxon>Chlorophyta</taxon>
        <taxon>core chlorophytes</taxon>
        <taxon>Trebouxiophyceae</taxon>
        <taxon>Trebouxiophyceae incertae sedis</taxon>
        <taxon>Coccomyxaceae</taxon>
        <taxon>Coccomyxa</taxon>
    </lineage>
</organism>
<proteinExistence type="inferred from homology"/>
<evidence type="ECO:0000313" key="10">
    <source>
        <dbReference type="Proteomes" id="UP001497392"/>
    </source>
</evidence>
<dbReference type="PANTHER" id="PTHR22600">
    <property type="entry name" value="BETA-HEXOSAMINIDASE"/>
    <property type="match status" value="1"/>
</dbReference>
<dbReference type="Gene3D" id="3.30.379.10">
    <property type="entry name" value="Chitobiase/beta-hexosaminidase domain 2-like"/>
    <property type="match status" value="1"/>
</dbReference>
<evidence type="ECO:0000313" key="9">
    <source>
        <dbReference type="EMBL" id="CAL5223771.1"/>
    </source>
</evidence>
<protein>
    <recommendedName>
        <fullName evidence="5">Beta-hexosaminidase</fullName>
        <ecNumber evidence="5">3.2.1.52</ecNumber>
    </recommendedName>
</protein>
<dbReference type="InterPro" id="IPR017853">
    <property type="entry name" value="GH"/>
</dbReference>
<dbReference type="EC" id="3.2.1.52" evidence="5"/>
<dbReference type="Pfam" id="PF00728">
    <property type="entry name" value="Glyco_hydro_20"/>
    <property type="match status" value="2"/>
</dbReference>
<keyword evidence="4 5" id="KW-0326">Glycosidase</keyword>
<feature type="compositionally biased region" description="Acidic residues" evidence="6">
    <location>
        <begin position="480"/>
        <end position="491"/>
    </location>
</feature>
<evidence type="ECO:0000256" key="3">
    <source>
        <dbReference type="ARBA" id="ARBA00022801"/>
    </source>
</evidence>
<dbReference type="InterPro" id="IPR025705">
    <property type="entry name" value="Beta_hexosaminidase_sua/sub"/>
</dbReference>
<feature type="domain" description="Beta-hexosaminidase bacterial type N-terminal" evidence="8">
    <location>
        <begin position="13"/>
        <end position="150"/>
    </location>
</feature>
<dbReference type="SUPFAM" id="SSF55545">
    <property type="entry name" value="beta-N-acetylhexosaminidase-like domain"/>
    <property type="match status" value="1"/>
</dbReference>
<evidence type="ECO:0000256" key="2">
    <source>
        <dbReference type="ARBA" id="ARBA00006285"/>
    </source>
</evidence>
<evidence type="ECO:0000256" key="5">
    <source>
        <dbReference type="PIRNR" id="PIRNR001093"/>
    </source>
</evidence>
<sequence>MTAPIVSVDLNAPRIIPLPRDWQILEGTYELPQQVTIGYGGEGAEDIARCLSETLDELVMTVELEELDNLDASYDGLPVMLSCDADGVASLEGLPHIDEAYEMRITGAGIAIRAQKPHGLFNGVMSLMQLLPPYAQMSGDIKLDCMEIVDSPRFRWRGALLDVGRHFFPVPFIYKFLDVCAFYKINKFHWHLTEDQGWRIEIKAYPKLTEFGSWRGRDPEHMYGGFYTQEQVKDIVEYAARRFITVVPEIELPGHCGAALACYPHLSCAKDMSQVPVQWGVHEDVFCAGDEGTFTFLETVFREVLELFPSQHIHIGGDECPKVRWRQCEACQRRIQEEGLEDEFHLQSWFVGRINTFLKAQGRILIGWDEILEGGLSPGAVVMSWRGISGGVKAAKAGHEVIMTPTSHCYFDYRQSLKYDEPGAWYAMLPLEIVYAFDPIPPPPPEYLTLADTLEPRSDRNGMDAASWPSGAAADTRVDEVDDEELDDDSEAAQLPAPPAGGPVPEASMSTRAASSTGALPMSMSGPGSPARAEEELEQGRLSSLEQDEQDELAPLPPPGGPRPGVESSSGNMDENGETVEVRQRSESFPIALMALPVKPQSTWTLEPEHAQNILGGQANVWTEYISDEATVEYMLLPRLAALAETVWSPPQLRDWGSFLHRLKEQLPHLDARNLTYRPLGM</sequence>
<feature type="region of interest" description="Disordered" evidence="6">
    <location>
        <begin position="456"/>
        <end position="584"/>
    </location>
</feature>
<dbReference type="Gene3D" id="3.20.20.80">
    <property type="entry name" value="Glycosidases"/>
    <property type="match status" value="2"/>
</dbReference>